<evidence type="ECO:0000256" key="1">
    <source>
        <dbReference type="ARBA" id="ARBA00005417"/>
    </source>
</evidence>
<comment type="caution">
    <text evidence="6">The sequence shown here is derived from an EMBL/GenBank/DDBJ whole genome shotgun (WGS) entry which is preliminary data.</text>
</comment>
<dbReference type="InterPro" id="IPR003593">
    <property type="entry name" value="AAA+_ATPase"/>
</dbReference>
<dbReference type="PROSITE" id="PS00211">
    <property type="entry name" value="ABC_TRANSPORTER_1"/>
    <property type="match status" value="1"/>
</dbReference>
<accession>A0A0N8NXT1</accession>
<keyword evidence="3" id="KW-0547">Nucleotide-binding</keyword>
<evidence type="ECO:0000313" key="6">
    <source>
        <dbReference type="EMBL" id="KPU61065.1"/>
    </source>
</evidence>
<keyword evidence="4" id="KW-0067">ATP-binding</keyword>
<dbReference type="Gene3D" id="3.40.50.300">
    <property type="entry name" value="P-loop containing nucleotide triphosphate hydrolases"/>
    <property type="match status" value="1"/>
</dbReference>
<feature type="domain" description="ABC transporter" evidence="5">
    <location>
        <begin position="2"/>
        <end position="221"/>
    </location>
</feature>
<organism evidence="6 7">
    <name type="scientific">Pseudomonas fluorescens</name>
    <dbReference type="NCBI Taxonomy" id="294"/>
    <lineage>
        <taxon>Bacteria</taxon>
        <taxon>Pseudomonadati</taxon>
        <taxon>Pseudomonadota</taxon>
        <taxon>Gammaproteobacteria</taxon>
        <taxon>Pseudomonadales</taxon>
        <taxon>Pseudomonadaceae</taxon>
        <taxon>Pseudomonas</taxon>
    </lineage>
</organism>
<dbReference type="EMBL" id="LJXB01000061">
    <property type="protein sequence ID" value="KPU61065.1"/>
    <property type="molecule type" value="Genomic_DNA"/>
</dbReference>
<dbReference type="SUPFAM" id="SSF52540">
    <property type="entry name" value="P-loop containing nucleoside triphosphate hydrolases"/>
    <property type="match status" value="1"/>
</dbReference>
<keyword evidence="2" id="KW-0813">Transport</keyword>
<sequence>MIGCHALRWGAPGQPLTPALDFELPKGSLTAIIGANGSGKSSLLKVIAGLQKPLAGKVRLGVPPRGGVSFLPQQQHLDRQFPISLQALVAAGFWGIRQSAEIRSQRLKTVLEDWCLNGLEDRPLMALSGGELQRALLARLSLTEAPLLLLDEPHAALDEPGQALLWKHIHQWHLEGRTLVVVCHDLAAVREHIPHTLLIKSSGCVFGPSAELIRQQPQSQVA</sequence>
<dbReference type="PANTHER" id="PTHR42734">
    <property type="entry name" value="METAL TRANSPORT SYSTEM ATP-BINDING PROTEIN TM_0124-RELATED"/>
    <property type="match status" value="1"/>
</dbReference>
<evidence type="ECO:0000313" key="7">
    <source>
        <dbReference type="Proteomes" id="UP000050349"/>
    </source>
</evidence>
<dbReference type="OrthoDB" id="9806726at2"/>
<evidence type="ECO:0000256" key="4">
    <source>
        <dbReference type="ARBA" id="ARBA00022840"/>
    </source>
</evidence>
<evidence type="ECO:0000259" key="5">
    <source>
        <dbReference type="PROSITE" id="PS50893"/>
    </source>
</evidence>
<protein>
    <submittedName>
        <fullName evidence="6">ABC transporter family protein</fullName>
    </submittedName>
</protein>
<dbReference type="InterPro" id="IPR017871">
    <property type="entry name" value="ABC_transporter-like_CS"/>
</dbReference>
<dbReference type="PROSITE" id="PS50893">
    <property type="entry name" value="ABC_TRANSPORTER_2"/>
    <property type="match status" value="1"/>
</dbReference>
<dbReference type="AlphaFoldDB" id="A0A0N8NXT1"/>
<evidence type="ECO:0000256" key="3">
    <source>
        <dbReference type="ARBA" id="ARBA00022741"/>
    </source>
</evidence>
<comment type="similarity">
    <text evidence="1">Belongs to the ABC transporter superfamily.</text>
</comment>
<dbReference type="InterPro" id="IPR050153">
    <property type="entry name" value="Metal_Ion_Import_ABC"/>
</dbReference>
<proteinExistence type="inferred from homology"/>
<dbReference type="InterPro" id="IPR027417">
    <property type="entry name" value="P-loop_NTPase"/>
</dbReference>
<gene>
    <name evidence="6" type="ORF">AN403_5226</name>
</gene>
<dbReference type="PATRIC" id="fig|294.162.peg.1190"/>
<reference evidence="6 7" key="1">
    <citation type="submission" date="2015-09" db="EMBL/GenBank/DDBJ databases">
        <authorList>
            <consortium name="Swine Surveillance"/>
        </authorList>
    </citation>
    <scope>NUCLEOTIDE SEQUENCE [LARGE SCALE GENOMIC DNA]</scope>
    <source>
        <strain evidence="6 7">S613</strain>
    </source>
</reference>
<dbReference type="GO" id="GO:0016887">
    <property type="term" value="F:ATP hydrolysis activity"/>
    <property type="evidence" value="ECO:0007669"/>
    <property type="project" value="InterPro"/>
</dbReference>
<dbReference type="Pfam" id="PF00005">
    <property type="entry name" value="ABC_tran"/>
    <property type="match status" value="1"/>
</dbReference>
<dbReference type="RefSeq" id="WP_057396545.1">
    <property type="nucleotide sequence ID" value="NZ_LJXB01000061.1"/>
</dbReference>
<evidence type="ECO:0000256" key="2">
    <source>
        <dbReference type="ARBA" id="ARBA00022448"/>
    </source>
</evidence>
<dbReference type="PANTHER" id="PTHR42734:SF5">
    <property type="entry name" value="IRON TRANSPORT SYSTEM ATP-BINDING PROTEIN HI_0361-RELATED"/>
    <property type="match status" value="1"/>
</dbReference>
<name>A0A0N8NXT1_PSEFL</name>
<dbReference type="SMART" id="SM00382">
    <property type="entry name" value="AAA"/>
    <property type="match status" value="1"/>
</dbReference>
<dbReference type="Proteomes" id="UP000050349">
    <property type="component" value="Unassembled WGS sequence"/>
</dbReference>
<dbReference type="InterPro" id="IPR003439">
    <property type="entry name" value="ABC_transporter-like_ATP-bd"/>
</dbReference>
<dbReference type="GO" id="GO:0005524">
    <property type="term" value="F:ATP binding"/>
    <property type="evidence" value="ECO:0007669"/>
    <property type="project" value="UniProtKB-KW"/>
</dbReference>